<evidence type="ECO:0000313" key="1">
    <source>
        <dbReference type="EMBL" id="KAH9768939.1"/>
    </source>
</evidence>
<gene>
    <name evidence="1" type="ORF">KPL71_011800</name>
</gene>
<dbReference type="EMBL" id="CM039173">
    <property type="protein sequence ID" value="KAH9768939.1"/>
    <property type="molecule type" value="Genomic_DNA"/>
</dbReference>
<keyword evidence="2" id="KW-1185">Reference proteome</keyword>
<name>A0ACB8L6F9_CITSI</name>
<evidence type="ECO:0000313" key="2">
    <source>
        <dbReference type="Proteomes" id="UP000829398"/>
    </source>
</evidence>
<comment type="caution">
    <text evidence="1">The sequence shown here is derived from an EMBL/GenBank/DDBJ whole genome shotgun (WGS) entry which is preliminary data.</text>
</comment>
<proteinExistence type="predicted"/>
<accession>A0ACB8L6F9</accession>
<dbReference type="Proteomes" id="UP000829398">
    <property type="component" value="Chromosome 4"/>
</dbReference>
<reference evidence="2" key="1">
    <citation type="journal article" date="2023" name="Hortic. Res.">
        <title>A chromosome-level phased genome enabling allele-level studies in sweet orange: a case study on citrus Huanglongbing tolerance.</title>
        <authorList>
            <person name="Wu B."/>
            <person name="Yu Q."/>
            <person name="Deng Z."/>
            <person name="Duan Y."/>
            <person name="Luo F."/>
            <person name="Gmitter F. Jr."/>
        </authorList>
    </citation>
    <scope>NUCLEOTIDE SEQUENCE [LARGE SCALE GENOMIC DNA]</scope>
    <source>
        <strain evidence="2">cv. Valencia</strain>
    </source>
</reference>
<sequence>MSYMVITAHFIHSDWCLNKRIISFSVIEDHRGKTIGKKIVACLQDWRIQRLFAITVDNATTNDVAVNYVTIQLLTWMNDDALVLEGQYMHMRCCAHILNLIVVSGLNELHASVAAIRNAVKYVRSSTMRLHAFKQCAQQVKCPNGTVVLDCPTRWNSTYLMLMTVLKFQVAFDTMAEVDKQDEAYFLEKENNAKRSSLTALEASKDPWVMAMAYNMREKFDKYWESSGKINKMLIVASILDPRAKMDFAKHIFEIIFANDGWKVEEMTKVVKDLLNELYDAYSAMCSSSTSSMCSESVPSGSYGGTSYSPYFTTENGGKRVVSKVERYLSDLVEDPSNLKLNVLLWWKVNGSKYLILEKITRDVLAVLVSTVEDIKEQIFHMELQAEFVRSQASTMETMSADMGVMDI</sequence>
<organism evidence="1 2">
    <name type="scientific">Citrus sinensis</name>
    <name type="common">Sweet orange</name>
    <name type="synonym">Citrus aurantium var. sinensis</name>
    <dbReference type="NCBI Taxonomy" id="2711"/>
    <lineage>
        <taxon>Eukaryota</taxon>
        <taxon>Viridiplantae</taxon>
        <taxon>Streptophyta</taxon>
        <taxon>Embryophyta</taxon>
        <taxon>Tracheophyta</taxon>
        <taxon>Spermatophyta</taxon>
        <taxon>Magnoliopsida</taxon>
        <taxon>eudicotyledons</taxon>
        <taxon>Gunneridae</taxon>
        <taxon>Pentapetalae</taxon>
        <taxon>rosids</taxon>
        <taxon>malvids</taxon>
        <taxon>Sapindales</taxon>
        <taxon>Rutaceae</taxon>
        <taxon>Aurantioideae</taxon>
        <taxon>Citrus</taxon>
    </lineage>
</organism>
<protein>
    <submittedName>
        <fullName evidence="1">Uncharacterized protein</fullName>
    </submittedName>
</protein>